<keyword evidence="2" id="KW-0808">Transferase</keyword>
<dbReference type="InterPro" id="IPR000653">
    <property type="entry name" value="DegT/StrS_aminotransferase"/>
</dbReference>
<dbReference type="OrthoDB" id="10355at2157"/>
<dbReference type="Proteomes" id="UP000243338">
    <property type="component" value="Unassembled WGS sequence"/>
</dbReference>
<dbReference type="CDD" id="cd00616">
    <property type="entry name" value="AHBA_syn"/>
    <property type="match status" value="1"/>
</dbReference>
<dbReference type="PANTHER" id="PTHR30244:SF34">
    <property type="entry name" value="DTDP-4-AMINO-4,6-DIDEOXYGALACTOSE TRANSAMINASE"/>
    <property type="match status" value="1"/>
</dbReference>
<evidence type="ECO:0000313" key="3">
    <source>
        <dbReference type="Proteomes" id="UP000243338"/>
    </source>
</evidence>
<name>A0A1I0ANS6_9EURY</name>
<dbReference type="SUPFAM" id="SSF53383">
    <property type="entry name" value="PLP-dependent transferases"/>
    <property type="match status" value="1"/>
</dbReference>
<sequence length="376" mass="42071">MKWKIPLFKIYWDDSDVENVTESIKAGMYWAEGPSIQEFESLIADYIGTKHCVTFNSGTSAQHAAMLAYGIKEGDEVIVPSFTFISTANTPFFVGAKPVFADIEDRTFGLDPDSVLENISSKTKAIMPIHYGGCPCKIKELREIAEDHGLILIEDAAEALGASIENKKVGTFGDTAMLSFCQNKIITTGEGGALVTDSEEICQKLKLIRSHGRADNSQYFSSTASMDYVSLGYNFRMSSITASLGISQINKIDIIIEKRKKNAAYLTARLKQELKDKVITPNAPDSYEHVYQLYTILADNRDELKDYLADKGIMTKVYFEPVHLTHFYGHVLGYDCKLPLTEELAKKVLTLPMHPYLTSDEIDTIVREITNFYEGR</sequence>
<keyword evidence="2" id="KW-0032">Aminotransferase</keyword>
<keyword evidence="3" id="KW-1185">Reference proteome</keyword>
<reference evidence="3" key="1">
    <citation type="submission" date="2016-10" db="EMBL/GenBank/DDBJ databases">
        <authorList>
            <person name="Varghese N."/>
            <person name="Submissions S."/>
        </authorList>
    </citation>
    <scope>NUCLEOTIDE SEQUENCE [LARGE SCALE GENOMIC DNA]</scope>
    <source>
        <strain evidence="3">SLH 33</strain>
    </source>
</reference>
<protein>
    <submittedName>
        <fullName evidence="2">DegT/DnrJ/EryC1/StrS aminotransferase family protein</fullName>
    </submittedName>
</protein>
<dbReference type="RefSeq" id="WP_091690193.1">
    <property type="nucleotide sequence ID" value="NZ_CAAGSJ010000006.1"/>
</dbReference>
<evidence type="ECO:0000313" key="2">
    <source>
        <dbReference type="EMBL" id="SES95972.1"/>
    </source>
</evidence>
<dbReference type="Gene3D" id="3.40.640.10">
    <property type="entry name" value="Type I PLP-dependent aspartate aminotransferase-like (Major domain)"/>
    <property type="match status" value="1"/>
</dbReference>
<gene>
    <name evidence="2" type="ORF">SAMN04488587_1723</name>
</gene>
<dbReference type="PIRSF" id="PIRSF000390">
    <property type="entry name" value="PLP_StrS"/>
    <property type="match status" value="1"/>
</dbReference>
<proteinExistence type="inferred from homology"/>
<dbReference type="AlphaFoldDB" id="A0A1I0ANS6"/>
<dbReference type="Gene3D" id="3.90.1150.10">
    <property type="entry name" value="Aspartate Aminotransferase, domain 1"/>
    <property type="match status" value="1"/>
</dbReference>
<dbReference type="GO" id="GO:0030170">
    <property type="term" value="F:pyridoxal phosphate binding"/>
    <property type="evidence" value="ECO:0007669"/>
    <property type="project" value="TreeGrafter"/>
</dbReference>
<dbReference type="InterPro" id="IPR015424">
    <property type="entry name" value="PyrdxlP-dep_Trfase"/>
</dbReference>
<keyword evidence="1" id="KW-0663">Pyridoxal phosphate</keyword>
<evidence type="ECO:0000256" key="1">
    <source>
        <dbReference type="RuleBase" id="RU004508"/>
    </source>
</evidence>
<dbReference type="InterPro" id="IPR015421">
    <property type="entry name" value="PyrdxlP-dep_Trfase_major"/>
</dbReference>
<organism evidence="2 3">
    <name type="scientific">Methanococcoides vulcani</name>
    <dbReference type="NCBI Taxonomy" id="1353158"/>
    <lineage>
        <taxon>Archaea</taxon>
        <taxon>Methanobacteriati</taxon>
        <taxon>Methanobacteriota</taxon>
        <taxon>Stenosarchaea group</taxon>
        <taxon>Methanomicrobia</taxon>
        <taxon>Methanosarcinales</taxon>
        <taxon>Methanosarcinaceae</taxon>
        <taxon>Methanococcoides</taxon>
    </lineage>
</organism>
<dbReference type="GO" id="GO:0000271">
    <property type="term" value="P:polysaccharide biosynthetic process"/>
    <property type="evidence" value="ECO:0007669"/>
    <property type="project" value="TreeGrafter"/>
</dbReference>
<dbReference type="PANTHER" id="PTHR30244">
    <property type="entry name" value="TRANSAMINASE"/>
    <property type="match status" value="1"/>
</dbReference>
<dbReference type="STRING" id="1353158.SAMN04488587_1723"/>
<dbReference type="GO" id="GO:0008483">
    <property type="term" value="F:transaminase activity"/>
    <property type="evidence" value="ECO:0007669"/>
    <property type="project" value="UniProtKB-KW"/>
</dbReference>
<dbReference type="EMBL" id="FOHQ01000005">
    <property type="protein sequence ID" value="SES95972.1"/>
    <property type="molecule type" value="Genomic_DNA"/>
</dbReference>
<accession>A0A1I0ANS6</accession>
<dbReference type="Pfam" id="PF01041">
    <property type="entry name" value="DegT_DnrJ_EryC1"/>
    <property type="match status" value="1"/>
</dbReference>
<dbReference type="InterPro" id="IPR015422">
    <property type="entry name" value="PyrdxlP-dep_Trfase_small"/>
</dbReference>
<comment type="similarity">
    <text evidence="1">Belongs to the DegT/DnrJ/EryC1 family.</text>
</comment>